<protein>
    <recommendedName>
        <fullName evidence="4">Transmembrane protein</fullName>
    </recommendedName>
</protein>
<reference evidence="2 3" key="1">
    <citation type="journal article" date="2017" name="Genome Biol. Evol.">
        <title>Phytophthora megakarya and P. palmivora, closely related causal agents of cacao black pod rot, underwent increases in genome sizes and gene numbers by different mechanisms.</title>
        <authorList>
            <person name="Ali S.S."/>
            <person name="Shao J."/>
            <person name="Lary D.J."/>
            <person name="Kronmiller B."/>
            <person name="Shen D."/>
            <person name="Strem M.D."/>
            <person name="Amoako-Attah I."/>
            <person name="Akrofi A.Y."/>
            <person name="Begoude B.A."/>
            <person name="Ten Hoopen G.M."/>
            <person name="Coulibaly K."/>
            <person name="Kebe B.I."/>
            <person name="Melnick R.L."/>
            <person name="Guiltinan M.J."/>
            <person name="Tyler B.M."/>
            <person name="Meinhardt L.W."/>
            <person name="Bailey B.A."/>
        </authorList>
    </citation>
    <scope>NUCLEOTIDE SEQUENCE [LARGE SCALE GENOMIC DNA]</scope>
    <source>
        <strain evidence="3">sbr112.9</strain>
    </source>
</reference>
<name>A0A2P4X767_9STRA</name>
<dbReference type="Proteomes" id="UP000237271">
    <property type="component" value="Unassembled WGS sequence"/>
</dbReference>
<evidence type="ECO:0000256" key="1">
    <source>
        <dbReference type="SAM" id="Phobius"/>
    </source>
</evidence>
<proteinExistence type="predicted"/>
<feature type="transmembrane region" description="Helical" evidence="1">
    <location>
        <begin position="141"/>
        <end position="160"/>
    </location>
</feature>
<dbReference type="EMBL" id="NCKW01016037">
    <property type="protein sequence ID" value="POM61385.1"/>
    <property type="molecule type" value="Genomic_DNA"/>
</dbReference>
<dbReference type="Pfam" id="PF04749">
    <property type="entry name" value="PLAC8"/>
    <property type="match status" value="1"/>
</dbReference>
<dbReference type="InterPro" id="IPR006461">
    <property type="entry name" value="PLAC_motif_containing"/>
</dbReference>
<keyword evidence="1" id="KW-0472">Membrane</keyword>
<accession>A0A2P4X767</accession>
<dbReference type="AlphaFoldDB" id="A0A2P4X767"/>
<keyword evidence="1" id="KW-1133">Transmembrane helix</keyword>
<keyword evidence="3" id="KW-1185">Reference proteome</keyword>
<organism evidence="2 3">
    <name type="scientific">Phytophthora palmivora</name>
    <dbReference type="NCBI Taxonomy" id="4796"/>
    <lineage>
        <taxon>Eukaryota</taxon>
        <taxon>Sar</taxon>
        <taxon>Stramenopiles</taxon>
        <taxon>Oomycota</taxon>
        <taxon>Peronosporomycetes</taxon>
        <taxon>Peronosporales</taxon>
        <taxon>Peronosporaceae</taxon>
        <taxon>Phytophthora</taxon>
    </lineage>
</organism>
<evidence type="ECO:0000313" key="3">
    <source>
        <dbReference type="Proteomes" id="UP000237271"/>
    </source>
</evidence>
<dbReference type="OrthoDB" id="1045822at2759"/>
<feature type="transmembrane region" description="Helical" evidence="1">
    <location>
        <begin position="166"/>
        <end position="184"/>
    </location>
</feature>
<evidence type="ECO:0000313" key="2">
    <source>
        <dbReference type="EMBL" id="POM61385.1"/>
    </source>
</evidence>
<sequence>MLFTIRIRFRMRYLFSIPGSLMEDIFASVFCCCCAVAQMSNHAEAFEVNTPSPHTMNNQHPAKPTTTFVYPNKLELGEGVDHNGITVGEWSKGFFNCCDDIIPNGNTTYTSLSTTMTGLMTFICPVISVAQIVVRLGLVGYPFIIGIHVALYLLGLVAAAADDPSMLLVCLLAEVMTTASITCLRLKMRNLFSIPGSTIQDATLVILCRPCAIAQMATHVDAYCVGRCMFRARSTLPGYE</sequence>
<feature type="transmembrane region" description="Helical" evidence="1">
    <location>
        <begin position="116"/>
        <end position="134"/>
    </location>
</feature>
<gene>
    <name evidence="2" type="ORF">PHPALM_29607</name>
</gene>
<keyword evidence="1" id="KW-0812">Transmembrane</keyword>
<dbReference type="PANTHER" id="PTHR15907">
    <property type="entry name" value="DUF614 FAMILY PROTEIN-RELATED"/>
    <property type="match status" value="1"/>
</dbReference>
<dbReference type="NCBIfam" id="TIGR01571">
    <property type="entry name" value="A_thal_Cys_rich"/>
    <property type="match status" value="1"/>
</dbReference>
<evidence type="ECO:0008006" key="4">
    <source>
        <dbReference type="Google" id="ProtNLM"/>
    </source>
</evidence>
<comment type="caution">
    <text evidence="2">The sequence shown here is derived from an EMBL/GenBank/DDBJ whole genome shotgun (WGS) entry which is preliminary data.</text>
</comment>